<dbReference type="InterPro" id="IPR050288">
    <property type="entry name" value="Cellulose_deg_GH3"/>
</dbReference>
<dbReference type="HOGENOM" id="CLU_005235_1_1_9"/>
<dbReference type="Pfam" id="PF01915">
    <property type="entry name" value="Glyco_hydro_3_C"/>
    <property type="match status" value="1"/>
</dbReference>
<dbReference type="InterPro" id="IPR017853">
    <property type="entry name" value="GH"/>
</dbReference>
<dbReference type="Gene3D" id="2.60.40.10">
    <property type="entry name" value="Immunoglobulins"/>
    <property type="match status" value="1"/>
</dbReference>
<proteinExistence type="inferred from homology"/>
<protein>
    <submittedName>
        <fullName evidence="5">Glycosyl hydrolase family 3 N-terminal domain protein</fullName>
    </submittedName>
</protein>
<keyword evidence="3" id="KW-0472">Membrane</keyword>
<dbReference type="InterPro" id="IPR026891">
    <property type="entry name" value="Fn3-like"/>
</dbReference>
<evidence type="ECO:0000313" key="5">
    <source>
        <dbReference type="EMBL" id="EFB74977.1"/>
    </source>
</evidence>
<dbReference type="PANTHER" id="PTHR42715">
    <property type="entry name" value="BETA-GLUCOSIDASE"/>
    <property type="match status" value="1"/>
</dbReference>
<dbReference type="Pfam" id="PF00933">
    <property type="entry name" value="Glyco_hydro_3"/>
    <property type="match status" value="1"/>
</dbReference>
<name>D1PQW2_9FIRM</name>
<evidence type="ECO:0000256" key="1">
    <source>
        <dbReference type="ARBA" id="ARBA00005336"/>
    </source>
</evidence>
<dbReference type="InterPro" id="IPR013783">
    <property type="entry name" value="Ig-like_fold"/>
</dbReference>
<keyword evidence="3" id="KW-0812">Transmembrane</keyword>
<dbReference type="EMBL" id="ACBY02000052">
    <property type="protein sequence ID" value="EFB74977.1"/>
    <property type="molecule type" value="Genomic_DNA"/>
</dbReference>
<sequence>MTAKKKMSSRKFMAIFLPVTAVLLVTSIVITCVMEYWSTVMDAVFGEATISIDAAPGTENWNTDYYNLNADGMTPEDTAAQGAELARRAEAEGIVLLKNQNGALPLTNGGAPLSESNPITVNALGWSFYYPSTGGSGSGAVGSDGLVSPKEALAAAGININEALESYYLDWSDQHYTEWMVTKANGYYTDEDTNTAPARPSVSKTYQAAWDVPELNAQLVAEACAQSDAAANNVQIVWIGRGGGEYHDCPTTMTKEGGSVNTYGINPDKHYLELTDEEEAVLAKAEELRGENGKVIVIVNANNTMELGELQDDDKVDAILFVGGPGKQGFYAIGDVLNGTVNPSGRLADTYAADLLASPAMENFSSKVYYDPDAAFPNQYDTMIDYTDADGSTSQRPIMFVGYEEGIYMGYRFYESAAADGYFTSANLPAGVTDPYYNRDNGVIYPFGYGLSYTTFTQEITDTSYADGTFTFDVTVKNTGSVAGKDVVELYAETPYTPGGIEKSKVVLCAFDKTQTLDPGASETVTLTVDEQDLASYDDTVNQCYVLDAGDYTFYLGTVNGTVYGAHAWAYATPADSKSAAGANAVTYAAADAIAATRIYNDEHDGKRDSDMTTATNAFQREMTGNNLKVSNGDATMTRADGFAASWPTAPTAEDTVMPEELKAILDDNNYSTKEATALHDEEVEMPATGQNNGLQLINLRGLSFDDPLWQTYIEQWTPGEMALLLGKAGFQTEAFPEYGKPTTLDNDGPQAFRHQALGEENERVDTYYMTAYPCEALLSCTWNEDLLEEIGENVGAEGAANGMTGWYAPGLNTHRTAFGGRNFEYFSEDPFLAGKLAAKEISGAAQYGVFTYIKHFALNEQEAFCRSWCCGMHMDESLDRYQNPEWMLMTWATEQTMREIYLKAFEIAIKEATTDLHYLDGEGNEQVAEDFRCATGVMTAFCCVGNTWSGGNHALLQTVLRDEWGFTGTALTDYALHDFMYPDQMIRNGGTACLQSNRKDFVDQNNPSATTVTYLQKATHEMCYMVANSNAMNGMAPGSTITYSLAPWEMGCAVAIVITGLLFAAVVVLSILRVRDEKRHPDRYQGARAV</sequence>
<dbReference type="CAZy" id="GH3">
    <property type="family name" value="Glycoside Hydrolase Family 3"/>
</dbReference>
<evidence type="ECO:0000256" key="2">
    <source>
        <dbReference type="ARBA" id="ARBA00022801"/>
    </source>
</evidence>
<dbReference type="Gene3D" id="3.40.50.1700">
    <property type="entry name" value="Glycoside hydrolase family 3 C-terminal domain"/>
    <property type="match status" value="1"/>
</dbReference>
<dbReference type="PRINTS" id="PR00133">
    <property type="entry name" value="GLHYDRLASE3"/>
</dbReference>
<dbReference type="GO" id="GO:0005975">
    <property type="term" value="P:carbohydrate metabolic process"/>
    <property type="evidence" value="ECO:0007669"/>
    <property type="project" value="InterPro"/>
</dbReference>
<evidence type="ECO:0000256" key="3">
    <source>
        <dbReference type="SAM" id="Phobius"/>
    </source>
</evidence>
<dbReference type="InterPro" id="IPR036962">
    <property type="entry name" value="Glyco_hydro_3_N_sf"/>
</dbReference>
<dbReference type="SMART" id="SM01217">
    <property type="entry name" value="Fn3_like"/>
    <property type="match status" value="1"/>
</dbReference>
<dbReference type="STRING" id="411471.SUBVAR_06789"/>
<dbReference type="Pfam" id="PF14310">
    <property type="entry name" value="Fn3-like"/>
    <property type="match status" value="1"/>
</dbReference>
<dbReference type="Proteomes" id="UP000003438">
    <property type="component" value="Unassembled WGS sequence"/>
</dbReference>
<dbReference type="SUPFAM" id="SSF52279">
    <property type="entry name" value="Beta-D-glucan exohydrolase, C-terminal domain"/>
    <property type="match status" value="1"/>
</dbReference>
<dbReference type="OrthoDB" id="98455at2"/>
<feature type="transmembrane region" description="Helical" evidence="3">
    <location>
        <begin position="1054"/>
        <end position="1075"/>
    </location>
</feature>
<dbReference type="InterPro" id="IPR001764">
    <property type="entry name" value="Glyco_hydro_3_N"/>
</dbReference>
<organism evidence="5 6">
    <name type="scientific">Subdoligranulum variabile DSM 15176</name>
    <dbReference type="NCBI Taxonomy" id="411471"/>
    <lineage>
        <taxon>Bacteria</taxon>
        <taxon>Bacillati</taxon>
        <taxon>Bacillota</taxon>
        <taxon>Clostridia</taxon>
        <taxon>Eubacteriales</taxon>
        <taxon>Oscillospiraceae</taxon>
        <taxon>Subdoligranulum</taxon>
    </lineage>
</organism>
<evidence type="ECO:0000313" key="6">
    <source>
        <dbReference type="Proteomes" id="UP000003438"/>
    </source>
</evidence>
<keyword evidence="2 5" id="KW-0378">Hydrolase</keyword>
<feature type="transmembrane region" description="Helical" evidence="3">
    <location>
        <begin position="12"/>
        <end position="37"/>
    </location>
</feature>
<evidence type="ECO:0000259" key="4">
    <source>
        <dbReference type="SMART" id="SM01217"/>
    </source>
</evidence>
<dbReference type="PANTHER" id="PTHR42715:SF10">
    <property type="entry name" value="BETA-GLUCOSIDASE"/>
    <property type="match status" value="1"/>
</dbReference>
<keyword evidence="3" id="KW-1133">Transmembrane helix</keyword>
<dbReference type="InterPro" id="IPR002772">
    <property type="entry name" value="Glyco_hydro_3_C"/>
</dbReference>
<dbReference type="AlphaFoldDB" id="D1PQW2"/>
<dbReference type="GO" id="GO:0004553">
    <property type="term" value="F:hydrolase activity, hydrolyzing O-glycosyl compounds"/>
    <property type="evidence" value="ECO:0007669"/>
    <property type="project" value="InterPro"/>
</dbReference>
<dbReference type="InterPro" id="IPR036881">
    <property type="entry name" value="Glyco_hydro_3_C_sf"/>
</dbReference>
<dbReference type="RefSeq" id="WP_007048140.1">
    <property type="nucleotide sequence ID" value="NZ_GG704770.1"/>
</dbReference>
<reference evidence="5" key="1">
    <citation type="submission" date="2009-12" db="EMBL/GenBank/DDBJ databases">
        <authorList>
            <person name="Weinstock G."/>
            <person name="Sodergren E."/>
            <person name="Clifton S."/>
            <person name="Fulton L."/>
            <person name="Fulton B."/>
            <person name="Courtney L."/>
            <person name="Fronick C."/>
            <person name="Harrison M."/>
            <person name="Strong C."/>
            <person name="Farmer C."/>
            <person name="Delahaunty K."/>
            <person name="Markovic C."/>
            <person name="Hall O."/>
            <person name="Minx P."/>
            <person name="Tomlinson C."/>
            <person name="Mitreva M."/>
            <person name="Nelson J."/>
            <person name="Hou S."/>
            <person name="Wollam A."/>
            <person name="Pepin K.H."/>
            <person name="Johnson M."/>
            <person name="Bhonagiri V."/>
            <person name="Nash W.E."/>
            <person name="Warren W."/>
            <person name="Chinwalla A."/>
            <person name="Mardis E.R."/>
            <person name="Wilson R.K."/>
        </authorList>
    </citation>
    <scope>NUCLEOTIDE SEQUENCE [LARGE SCALE GENOMIC DNA]</scope>
    <source>
        <strain evidence="5">DSM 15176</strain>
    </source>
</reference>
<comment type="caution">
    <text evidence="5">The sequence shown here is derived from an EMBL/GenBank/DDBJ whole genome shotgun (WGS) entry which is preliminary data.</text>
</comment>
<dbReference type="Gene3D" id="3.20.20.300">
    <property type="entry name" value="Glycoside hydrolase, family 3, N-terminal domain"/>
    <property type="match status" value="1"/>
</dbReference>
<accession>D1PQW2</accession>
<keyword evidence="6" id="KW-1185">Reference proteome</keyword>
<dbReference type="SUPFAM" id="SSF51445">
    <property type="entry name" value="(Trans)glycosidases"/>
    <property type="match status" value="1"/>
</dbReference>
<dbReference type="eggNOG" id="COG1472">
    <property type="taxonomic scope" value="Bacteria"/>
</dbReference>
<comment type="similarity">
    <text evidence="1">Belongs to the glycosyl hydrolase 3 family.</text>
</comment>
<gene>
    <name evidence="5" type="ORF">SUBVAR_06789</name>
</gene>
<feature type="domain" description="Fibronectin type III-like" evidence="4">
    <location>
        <begin position="486"/>
        <end position="560"/>
    </location>
</feature>